<proteinExistence type="predicted"/>
<feature type="transmembrane region" description="Helical" evidence="1">
    <location>
        <begin position="324"/>
        <end position="344"/>
    </location>
</feature>
<dbReference type="AlphaFoldDB" id="A0A2H0KD65"/>
<keyword evidence="1" id="KW-1133">Transmembrane helix</keyword>
<evidence type="ECO:0000313" key="2">
    <source>
        <dbReference type="EMBL" id="PIQ69191.1"/>
    </source>
</evidence>
<reference evidence="2 3" key="1">
    <citation type="submission" date="2017-09" db="EMBL/GenBank/DDBJ databases">
        <title>Depth-based differentiation of microbial function through sediment-hosted aquifers and enrichment of novel symbionts in the deep terrestrial subsurface.</title>
        <authorList>
            <person name="Probst A.J."/>
            <person name="Ladd B."/>
            <person name="Jarett J.K."/>
            <person name="Geller-Mcgrath D.E."/>
            <person name="Sieber C.M."/>
            <person name="Emerson J.B."/>
            <person name="Anantharaman K."/>
            <person name="Thomas B.C."/>
            <person name="Malmstrom R."/>
            <person name="Stieglmeier M."/>
            <person name="Klingl A."/>
            <person name="Woyke T."/>
            <person name="Ryan C.M."/>
            <person name="Banfield J.F."/>
        </authorList>
    </citation>
    <scope>NUCLEOTIDE SEQUENCE [LARGE SCALE GENOMIC DNA]</scope>
    <source>
        <strain evidence="2">CG11_big_fil_rev_8_21_14_0_20_46_11</strain>
    </source>
</reference>
<organism evidence="2 3">
    <name type="scientific">Candidatus Taylorbacteria bacterium CG11_big_fil_rev_8_21_14_0_20_46_11</name>
    <dbReference type="NCBI Taxonomy" id="1975025"/>
    <lineage>
        <taxon>Bacteria</taxon>
        <taxon>Candidatus Tayloriibacteriota</taxon>
    </lineage>
</organism>
<feature type="transmembrane region" description="Helical" evidence="1">
    <location>
        <begin position="382"/>
        <end position="405"/>
    </location>
</feature>
<evidence type="ECO:0000313" key="3">
    <source>
        <dbReference type="Proteomes" id="UP000229342"/>
    </source>
</evidence>
<keyword evidence="1" id="KW-0812">Transmembrane</keyword>
<gene>
    <name evidence="2" type="ORF">COV91_00105</name>
</gene>
<dbReference type="EMBL" id="PCVG01000004">
    <property type="protein sequence ID" value="PIQ69191.1"/>
    <property type="molecule type" value="Genomic_DNA"/>
</dbReference>
<evidence type="ECO:0000256" key="1">
    <source>
        <dbReference type="SAM" id="Phobius"/>
    </source>
</evidence>
<feature type="transmembrane region" description="Helical" evidence="1">
    <location>
        <begin position="295"/>
        <end position="312"/>
    </location>
</feature>
<protein>
    <submittedName>
        <fullName evidence="2">Uncharacterized protein</fullName>
    </submittedName>
</protein>
<comment type="caution">
    <text evidence="2">The sequence shown here is derived from an EMBL/GenBank/DDBJ whole genome shotgun (WGS) entry which is preliminary data.</text>
</comment>
<sequence>MISSEVKRLCDALKPAQESGEEAGPYIAIEQLTSRFGVLYEKVRSLVDYKEAHVIRRSAIRRILKRQIYLERANNVGKALLYELVSGGYLPNNQVPEAKATDISSIVQKWILLEHEGLKAPYPLDFAAIEVERFLYPDQVTDVVAKSFYESVQQSLVYQGVSNRNNALTTLAATRQSLLSEDQTALMYAFLLETVPCIATHGGSDQYFLELAPQVLSTVRLGEKVAKDPLVWKVAARLKNRALYFSVLMEVLHAYGKGAELIFDDEQKLREMAKSIIEKKQKHERKQLQVSGRRAVIYLLLTKIVLGVAFEWPYEHFILGSENYVALATNGLFHPILLLLMVTLHRSDRRGVQRVVDGVVTIARGDEQKQIFIRPPISETTFFFVALFYVILFALTFGAILTGLIALHFNLVSIILFFVFLTLVSYFGIRIRSSARRSEPEVENPGTLGLLWNLFTFPIVRTGRWFSVRFSTINVFVLFLDFLVEMPFKAFLAVFDASLAFIKEHRVDTN</sequence>
<keyword evidence="1" id="KW-0472">Membrane</keyword>
<feature type="transmembrane region" description="Helical" evidence="1">
    <location>
        <begin position="411"/>
        <end position="429"/>
    </location>
</feature>
<dbReference type="Proteomes" id="UP000229342">
    <property type="component" value="Unassembled WGS sequence"/>
</dbReference>
<accession>A0A2H0KD65</accession>
<name>A0A2H0KD65_9BACT</name>